<name>A0A8D8YHD6_9HEMI</name>
<dbReference type="EMBL" id="HBUF01318847">
    <property type="protein sequence ID" value="CAG6694560.1"/>
    <property type="molecule type" value="Transcribed_RNA"/>
</dbReference>
<reference evidence="1" key="1">
    <citation type="submission" date="2021-05" db="EMBL/GenBank/DDBJ databases">
        <authorList>
            <person name="Alioto T."/>
            <person name="Alioto T."/>
            <person name="Gomez Garrido J."/>
        </authorList>
    </citation>
    <scope>NUCLEOTIDE SEQUENCE</scope>
</reference>
<proteinExistence type="predicted"/>
<dbReference type="EMBL" id="HBUF01318848">
    <property type="protein sequence ID" value="CAG6694565.1"/>
    <property type="molecule type" value="Transcribed_RNA"/>
</dbReference>
<evidence type="ECO:0000313" key="1">
    <source>
        <dbReference type="EMBL" id="CAG6728843.1"/>
    </source>
</evidence>
<organism evidence="1">
    <name type="scientific">Cacopsylla melanoneura</name>
    <dbReference type="NCBI Taxonomy" id="428564"/>
    <lineage>
        <taxon>Eukaryota</taxon>
        <taxon>Metazoa</taxon>
        <taxon>Ecdysozoa</taxon>
        <taxon>Arthropoda</taxon>
        <taxon>Hexapoda</taxon>
        <taxon>Insecta</taxon>
        <taxon>Pterygota</taxon>
        <taxon>Neoptera</taxon>
        <taxon>Paraneoptera</taxon>
        <taxon>Hemiptera</taxon>
        <taxon>Sternorrhyncha</taxon>
        <taxon>Psylloidea</taxon>
        <taxon>Psyllidae</taxon>
        <taxon>Psyllinae</taxon>
        <taxon>Cacopsylla</taxon>
    </lineage>
</organism>
<dbReference type="EMBL" id="HBUF01377267">
    <property type="protein sequence ID" value="CAG6728843.1"/>
    <property type="molecule type" value="Transcribed_RNA"/>
</dbReference>
<sequence length="152" mass="16853">MLGHALAPPLRSLPIQVLRTCTQDKPPTDSLWGASHLRRLALCLQLRRRPLLPRAPPTPVAMLSLTLPLTEKRRNPLVTRIRIPSPGGPLPCFLQASLSPRRRKKGNLQSHSQPQTSWSKALTARSWALLDGAGSGIWRLRRPCKQGGCFLP</sequence>
<dbReference type="AlphaFoldDB" id="A0A8D8YHD6"/>
<accession>A0A8D8YHD6</accession>
<protein>
    <submittedName>
        <fullName evidence="1">Uncharacterized protein</fullName>
    </submittedName>
</protein>